<sequence length="170" mass="19081">MKKYILPFVILLFGGICYSQVSYSDGNFWSKVRYGGGLGLGFGNNSFNAAISPSAIYQANPYFAIGTGLSFNYSKFRDSRLTAYGGSLISLVNPIRELQLSAEFEQLRVNQRLELDGSPDLEDNYWLPALYLGIGYSNQNVTVGIRYDVLFDEGRSIYADPWAPFVRVFF</sequence>
<evidence type="ECO:0000313" key="2">
    <source>
        <dbReference type="Proteomes" id="UP000475249"/>
    </source>
</evidence>
<dbReference type="Proteomes" id="UP000475249">
    <property type="component" value="Unassembled WGS sequence"/>
</dbReference>
<proteinExistence type="predicted"/>
<keyword evidence="2" id="KW-1185">Reference proteome</keyword>
<evidence type="ECO:0000313" key="1">
    <source>
        <dbReference type="EMBL" id="NAS10410.1"/>
    </source>
</evidence>
<name>A0A6L9E6U5_9FLAO</name>
<dbReference type="EMBL" id="WXYO01000001">
    <property type="protein sequence ID" value="NAS10410.1"/>
    <property type="molecule type" value="Genomic_DNA"/>
</dbReference>
<gene>
    <name evidence="1" type="ORF">GTQ38_00240</name>
</gene>
<comment type="caution">
    <text evidence="1">The sequence shown here is derived from an EMBL/GenBank/DDBJ whole genome shotgun (WGS) entry which is preliminary data.</text>
</comment>
<organism evidence="1 2">
    <name type="scientific">Poritiphilus flavus</name>
    <dbReference type="NCBI Taxonomy" id="2697053"/>
    <lineage>
        <taxon>Bacteria</taxon>
        <taxon>Pseudomonadati</taxon>
        <taxon>Bacteroidota</taxon>
        <taxon>Flavobacteriia</taxon>
        <taxon>Flavobacteriales</taxon>
        <taxon>Flavobacteriaceae</taxon>
        <taxon>Poritiphilus</taxon>
    </lineage>
</organism>
<protein>
    <submittedName>
        <fullName evidence="1">Alpha-ketoglutarate decarboxylase</fullName>
    </submittedName>
</protein>
<accession>A0A6L9E6U5</accession>
<reference evidence="1 2" key="1">
    <citation type="submission" date="2020-01" db="EMBL/GenBank/DDBJ databases">
        <title>Bacteria diversity of Porities sp.</title>
        <authorList>
            <person name="Wang G."/>
        </authorList>
    </citation>
    <scope>NUCLEOTIDE SEQUENCE [LARGE SCALE GENOMIC DNA]</scope>
    <source>
        <strain evidence="1 2">R33</strain>
    </source>
</reference>
<dbReference type="AlphaFoldDB" id="A0A6L9E6U5"/>